<accession>A0A433JFQ0</accession>
<keyword evidence="4" id="KW-1185">Reference proteome</keyword>
<dbReference type="AlphaFoldDB" id="A0A433JFQ0"/>
<evidence type="ECO:0000313" key="3">
    <source>
        <dbReference type="EMBL" id="RUQ76002.1"/>
    </source>
</evidence>
<organism evidence="3 4">
    <name type="scientific">Azospirillum doebereinerae</name>
    <dbReference type="NCBI Taxonomy" id="92933"/>
    <lineage>
        <taxon>Bacteria</taxon>
        <taxon>Pseudomonadati</taxon>
        <taxon>Pseudomonadota</taxon>
        <taxon>Alphaproteobacteria</taxon>
        <taxon>Rhodospirillales</taxon>
        <taxon>Azospirillaceae</taxon>
        <taxon>Azospirillum</taxon>
    </lineage>
</organism>
<dbReference type="Proteomes" id="UP000280346">
    <property type="component" value="Unassembled WGS sequence"/>
</dbReference>
<dbReference type="InterPro" id="IPR009936">
    <property type="entry name" value="DUF1468"/>
</dbReference>
<dbReference type="OrthoDB" id="5186924at2"/>
<dbReference type="EMBL" id="RZIJ01000001">
    <property type="protein sequence ID" value="RUQ76002.1"/>
    <property type="molecule type" value="Genomic_DNA"/>
</dbReference>
<feature type="domain" description="DUF1468" evidence="2">
    <location>
        <begin position="25"/>
        <end position="156"/>
    </location>
</feature>
<sequence length="160" mass="16802">MTPSQERNGRNAMAHRLRSPQDLAGGLLISVIALSGFWLARGWEAGTLAAMQAGFFPRLVCVLLLAMGLATMVRAVTADGPVAFGWAWRPSVAITVAVLAFAVLLDRLGLVLAILALIGIGGFAGRPLRPAPFTALWAGLATGCVAIFSWGLGLPLQIWP</sequence>
<evidence type="ECO:0000259" key="2">
    <source>
        <dbReference type="Pfam" id="PF07331"/>
    </source>
</evidence>
<feature type="transmembrane region" description="Helical" evidence="1">
    <location>
        <begin position="96"/>
        <end position="123"/>
    </location>
</feature>
<keyword evidence="1" id="KW-1133">Transmembrane helix</keyword>
<evidence type="ECO:0000256" key="1">
    <source>
        <dbReference type="SAM" id="Phobius"/>
    </source>
</evidence>
<keyword evidence="1" id="KW-0812">Transmembrane</keyword>
<proteinExistence type="predicted"/>
<feature type="transmembrane region" description="Helical" evidence="1">
    <location>
        <begin position="23"/>
        <end position="43"/>
    </location>
</feature>
<gene>
    <name evidence="3" type="ORF">EJ913_02500</name>
</gene>
<dbReference type="Pfam" id="PF07331">
    <property type="entry name" value="TctB"/>
    <property type="match status" value="1"/>
</dbReference>
<keyword evidence="1" id="KW-0472">Membrane</keyword>
<comment type="caution">
    <text evidence="3">The sequence shown here is derived from an EMBL/GenBank/DDBJ whole genome shotgun (WGS) entry which is preliminary data.</text>
</comment>
<name>A0A433JFQ0_9PROT</name>
<reference evidence="3 4" key="1">
    <citation type="submission" date="2018-12" db="EMBL/GenBank/DDBJ databases">
        <authorList>
            <person name="Yang Y."/>
        </authorList>
    </citation>
    <scope>NUCLEOTIDE SEQUENCE [LARGE SCALE GENOMIC DNA]</scope>
    <source>
        <strain evidence="3 4">GSF71</strain>
    </source>
</reference>
<protein>
    <submittedName>
        <fullName evidence="3">Tripartite tricarboxylate transporter TctB family protein</fullName>
    </submittedName>
</protein>
<feature type="transmembrane region" description="Helical" evidence="1">
    <location>
        <begin position="135"/>
        <end position="159"/>
    </location>
</feature>
<evidence type="ECO:0000313" key="4">
    <source>
        <dbReference type="Proteomes" id="UP000280346"/>
    </source>
</evidence>
<feature type="transmembrane region" description="Helical" evidence="1">
    <location>
        <begin position="55"/>
        <end position="76"/>
    </location>
</feature>